<evidence type="ECO:0000313" key="1">
    <source>
        <dbReference type="EMBL" id="PKU37650.1"/>
    </source>
</evidence>
<reference evidence="2" key="1">
    <citation type="submission" date="2017-11" db="EMBL/GenBank/DDBJ databases">
        <authorList>
            <person name="Lima N.C."/>
            <person name="Parody-Merino A.M."/>
            <person name="Battley P.F."/>
            <person name="Fidler A.E."/>
            <person name="Prosdocimi F."/>
        </authorList>
    </citation>
    <scope>NUCLEOTIDE SEQUENCE [LARGE SCALE GENOMIC DNA]</scope>
</reference>
<keyword evidence="1" id="KW-0675">Receptor</keyword>
<dbReference type="EMBL" id="KZ507048">
    <property type="protein sequence ID" value="PKU37650.1"/>
    <property type="molecule type" value="Genomic_DNA"/>
</dbReference>
<protein>
    <submittedName>
        <fullName evidence="1">Mast stem cell growth factor receptor kit</fullName>
    </submittedName>
</protein>
<proteinExistence type="predicted"/>
<dbReference type="AlphaFoldDB" id="A0A2I0TV03"/>
<accession>A0A2I0TV03</accession>
<evidence type="ECO:0000313" key="2">
    <source>
        <dbReference type="Proteomes" id="UP000233556"/>
    </source>
</evidence>
<dbReference type="Proteomes" id="UP000233556">
    <property type="component" value="Unassembled WGS sequence"/>
</dbReference>
<name>A0A2I0TV03_LIMLA</name>
<reference evidence="2" key="2">
    <citation type="submission" date="2017-12" db="EMBL/GenBank/DDBJ databases">
        <title>Genome sequence of the Bar-tailed Godwit (Limosa lapponica baueri).</title>
        <authorList>
            <person name="Lima N.C.B."/>
            <person name="Parody-Merino A.M."/>
            <person name="Battley P.F."/>
            <person name="Fidler A.E."/>
            <person name="Prosdocimi F."/>
        </authorList>
    </citation>
    <scope>NUCLEOTIDE SEQUENCE [LARGE SCALE GENOMIC DNA]</scope>
</reference>
<gene>
    <name evidence="1" type="ORF">llap_12044</name>
</gene>
<organism evidence="1 2">
    <name type="scientific">Limosa lapponica baueri</name>
    <dbReference type="NCBI Taxonomy" id="1758121"/>
    <lineage>
        <taxon>Eukaryota</taxon>
        <taxon>Metazoa</taxon>
        <taxon>Chordata</taxon>
        <taxon>Craniata</taxon>
        <taxon>Vertebrata</taxon>
        <taxon>Euteleostomi</taxon>
        <taxon>Archelosauria</taxon>
        <taxon>Archosauria</taxon>
        <taxon>Dinosauria</taxon>
        <taxon>Saurischia</taxon>
        <taxon>Theropoda</taxon>
        <taxon>Coelurosauria</taxon>
        <taxon>Aves</taxon>
        <taxon>Neognathae</taxon>
        <taxon>Neoaves</taxon>
        <taxon>Charadriiformes</taxon>
        <taxon>Scolopacidae</taxon>
        <taxon>Limosa</taxon>
    </lineage>
</organism>
<keyword evidence="2" id="KW-1185">Reference proteome</keyword>
<sequence length="70" mass="7529">MQVVEEPTRRGVLLNLVLTKKEGQVGDVKAGGSLGCSDREMAGNSTERGLTQVFVEKKSSPALVLQDKIE</sequence>